<keyword evidence="7 11" id="KW-0103">Bromodomain</keyword>
<dbReference type="Gene3D" id="1.20.920.10">
    <property type="entry name" value="Bromodomain-like"/>
    <property type="match status" value="2"/>
</dbReference>
<comment type="caution">
    <text evidence="15">The sequence shown here is derived from an EMBL/GenBank/DDBJ whole genome shotgun (WGS) entry which is preliminary data.</text>
</comment>
<dbReference type="InterPro" id="IPR018359">
    <property type="entry name" value="Bromodomain_CS"/>
</dbReference>
<dbReference type="GO" id="GO:0005634">
    <property type="term" value="C:nucleus"/>
    <property type="evidence" value="ECO:0007669"/>
    <property type="project" value="UniProtKB-SubCell"/>
</dbReference>
<dbReference type="SMART" id="SM00297">
    <property type="entry name" value="BROMO"/>
    <property type="match status" value="2"/>
</dbReference>
<evidence type="ECO:0000256" key="6">
    <source>
        <dbReference type="ARBA" id="ARBA00023015"/>
    </source>
</evidence>
<evidence type="ECO:0000256" key="11">
    <source>
        <dbReference type="PROSITE-ProRule" id="PRU00035"/>
    </source>
</evidence>
<dbReference type="OrthoDB" id="899at2759"/>
<dbReference type="InterPro" id="IPR011011">
    <property type="entry name" value="Znf_FYVE_PHD"/>
</dbReference>
<dbReference type="SMART" id="SM01250">
    <property type="entry name" value="KAT11"/>
    <property type="match status" value="1"/>
</dbReference>
<proteinExistence type="predicted"/>
<evidence type="ECO:0000256" key="4">
    <source>
        <dbReference type="ARBA" id="ARBA00022679"/>
    </source>
</evidence>
<dbReference type="SUPFAM" id="SSF57903">
    <property type="entry name" value="FYVE/PHD zinc finger"/>
    <property type="match status" value="1"/>
</dbReference>
<feature type="region of interest" description="Disordered" evidence="12">
    <location>
        <begin position="77"/>
        <end position="97"/>
    </location>
</feature>
<dbReference type="Proteomes" id="UP001153069">
    <property type="component" value="Unassembled WGS sequence"/>
</dbReference>
<keyword evidence="9" id="KW-0539">Nucleus</keyword>
<dbReference type="GO" id="GO:0004402">
    <property type="term" value="F:histone acetyltransferase activity"/>
    <property type="evidence" value="ECO:0007669"/>
    <property type="project" value="InterPro"/>
</dbReference>
<dbReference type="PROSITE" id="PS50014">
    <property type="entry name" value="BROMODOMAIN_2"/>
    <property type="match status" value="2"/>
</dbReference>
<feature type="compositionally biased region" description="Low complexity" evidence="12">
    <location>
        <begin position="277"/>
        <end position="294"/>
    </location>
</feature>
<evidence type="ECO:0000256" key="5">
    <source>
        <dbReference type="ARBA" id="ARBA00022853"/>
    </source>
</evidence>
<dbReference type="PANTHER" id="PTHR13808:SF1">
    <property type="entry name" value="HISTONE ACETYLTRANSFERASE"/>
    <property type="match status" value="1"/>
</dbReference>
<comment type="subcellular location">
    <subcellularLocation>
        <location evidence="2">Nucleus</location>
    </subcellularLocation>
</comment>
<keyword evidence="5" id="KW-0156">Chromatin regulator</keyword>
<dbReference type="SUPFAM" id="SSF47370">
    <property type="entry name" value="Bromodomain"/>
    <property type="match status" value="2"/>
</dbReference>
<keyword evidence="6" id="KW-0805">Transcription regulation</keyword>
<accession>A0A9N8DIA3</accession>
<keyword evidence="4" id="KW-0808">Transferase</keyword>
<comment type="catalytic activity">
    <reaction evidence="10">
        <text>L-lysyl-[protein] + acetyl-CoA = N(6)-acetyl-L-lysyl-[protein] + CoA + H(+)</text>
        <dbReference type="Rhea" id="RHEA:45948"/>
        <dbReference type="Rhea" id="RHEA-COMP:9752"/>
        <dbReference type="Rhea" id="RHEA-COMP:10731"/>
        <dbReference type="ChEBI" id="CHEBI:15378"/>
        <dbReference type="ChEBI" id="CHEBI:29969"/>
        <dbReference type="ChEBI" id="CHEBI:57287"/>
        <dbReference type="ChEBI" id="CHEBI:57288"/>
        <dbReference type="ChEBI" id="CHEBI:61930"/>
        <dbReference type="EC" id="2.3.1.48"/>
    </reaction>
</comment>
<feature type="compositionally biased region" description="Low complexity" evidence="12">
    <location>
        <begin position="998"/>
        <end position="1014"/>
    </location>
</feature>
<evidence type="ECO:0000259" key="14">
    <source>
        <dbReference type="PROSITE" id="PS51727"/>
    </source>
</evidence>
<feature type="domain" description="CBP/p300-type HAT" evidence="14">
    <location>
        <begin position="534"/>
        <end position="1191"/>
    </location>
</feature>
<evidence type="ECO:0000256" key="7">
    <source>
        <dbReference type="ARBA" id="ARBA00023117"/>
    </source>
</evidence>
<dbReference type="InterPro" id="IPR036427">
    <property type="entry name" value="Bromodomain-like_sf"/>
</dbReference>
<dbReference type="Pfam" id="PF00439">
    <property type="entry name" value="Bromodomain"/>
    <property type="match status" value="2"/>
</dbReference>
<comment type="function">
    <text evidence="1">Acetyltransferase enzyme. Acetylates histones, giving a specific tag for transcriptional activation.</text>
</comment>
<dbReference type="GO" id="GO:0031490">
    <property type="term" value="F:chromatin DNA binding"/>
    <property type="evidence" value="ECO:0007669"/>
    <property type="project" value="TreeGrafter"/>
</dbReference>
<protein>
    <recommendedName>
        <fullName evidence="3">histone acetyltransferase</fullName>
        <ecNumber evidence="3">2.3.1.48</ecNumber>
    </recommendedName>
</protein>
<organism evidence="15 16">
    <name type="scientific">Seminavis robusta</name>
    <dbReference type="NCBI Taxonomy" id="568900"/>
    <lineage>
        <taxon>Eukaryota</taxon>
        <taxon>Sar</taxon>
        <taxon>Stramenopiles</taxon>
        <taxon>Ochrophyta</taxon>
        <taxon>Bacillariophyta</taxon>
        <taxon>Bacillariophyceae</taxon>
        <taxon>Bacillariophycidae</taxon>
        <taxon>Naviculales</taxon>
        <taxon>Naviculaceae</taxon>
        <taxon>Seminavis</taxon>
    </lineage>
</organism>
<evidence type="ECO:0000313" key="16">
    <source>
        <dbReference type="Proteomes" id="UP001153069"/>
    </source>
</evidence>
<evidence type="ECO:0000256" key="9">
    <source>
        <dbReference type="ARBA" id="ARBA00023242"/>
    </source>
</evidence>
<dbReference type="InterPro" id="IPR031162">
    <property type="entry name" value="CBP_P300_HAT"/>
</dbReference>
<dbReference type="InterPro" id="IPR001487">
    <property type="entry name" value="Bromodomain"/>
</dbReference>
<dbReference type="Pfam" id="PF08214">
    <property type="entry name" value="HAT_KAT11"/>
    <property type="match status" value="1"/>
</dbReference>
<evidence type="ECO:0000256" key="2">
    <source>
        <dbReference type="ARBA" id="ARBA00004123"/>
    </source>
</evidence>
<feature type="region of interest" description="Disordered" evidence="12">
    <location>
        <begin position="255"/>
        <end position="298"/>
    </location>
</feature>
<dbReference type="GO" id="GO:0003713">
    <property type="term" value="F:transcription coactivator activity"/>
    <property type="evidence" value="ECO:0007669"/>
    <property type="project" value="TreeGrafter"/>
</dbReference>
<feature type="region of interest" description="Disordered" evidence="12">
    <location>
        <begin position="974"/>
        <end position="1088"/>
    </location>
</feature>
<feature type="compositionally biased region" description="Polar residues" evidence="12">
    <location>
        <begin position="974"/>
        <end position="997"/>
    </location>
</feature>
<evidence type="ECO:0000256" key="1">
    <source>
        <dbReference type="ARBA" id="ARBA00002581"/>
    </source>
</evidence>
<evidence type="ECO:0000256" key="12">
    <source>
        <dbReference type="SAM" id="MobiDB-lite"/>
    </source>
</evidence>
<feature type="compositionally biased region" description="Polar residues" evidence="12">
    <location>
        <begin position="1"/>
        <end position="19"/>
    </location>
</feature>
<dbReference type="EC" id="2.3.1.48" evidence="3"/>
<dbReference type="GO" id="GO:0000123">
    <property type="term" value="C:histone acetyltransferase complex"/>
    <property type="evidence" value="ECO:0007669"/>
    <property type="project" value="TreeGrafter"/>
</dbReference>
<evidence type="ECO:0000256" key="10">
    <source>
        <dbReference type="ARBA" id="ARBA00048017"/>
    </source>
</evidence>
<reference evidence="15" key="1">
    <citation type="submission" date="2020-06" db="EMBL/GenBank/DDBJ databases">
        <authorList>
            <consortium name="Plant Systems Biology data submission"/>
        </authorList>
    </citation>
    <scope>NUCLEOTIDE SEQUENCE</scope>
    <source>
        <strain evidence="15">D6</strain>
    </source>
</reference>
<feature type="domain" description="Bromo" evidence="13">
    <location>
        <begin position="850"/>
        <end position="922"/>
    </location>
</feature>
<dbReference type="PANTHER" id="PTHR13808">
    <property type="entry name" value="CBP/P300-RELATED"/>
    <property type="match status" value="1"/>
</dbReference>
<evidence type="ECO:0000313" key="15">
    <source>
        <dbReference type="EMBL" id="CAB9500209.1"/>
    </source>
</evidence>
<evidence type="ECO:0000256" key="8">
    <source>
        <dbReference type="ARBA" id="ARBA00023163"/>
    </source>
</evidence>
<keyword evidence="8" id="KW-0804">Transcription</keyword>
<feature type="domain" description="Bromo" evidence="13">
    <location>
        <begin position="137"/>
        <end position="201"/>
    </location>
</feature>
<dbReference type="EMBL" id="CAICTM010000077">
    <property type="protein sequence ID" value="CAB9500209.1"/>
    <property type="molecule type" value="Genomic_DNA"/>
</dbReference>
<name>A0A9N8DIA3_9STRA</name>
<evidence type="ECO:0000259" key="13">
    <source>
        <dbReference type="PROSITE" id="PS50014"/>
    </source>
</evidence>
<dbReference type="InterPro" id="IPR013178">
    <property type="entry name" value="Histone_AcTrfase_Rtt109/CBP"/>
</dbReference>
<evidence type="ECO:0000256" key="3">
    <source>
        <dbReference type="ARBA" id="ARBA00013184"/>
    </source>
</evidence>
<gene>
    <name evidence="15" type="ORF">SEMRO_78_G042440.1</name>
</gene>
<feature type="compositionally biased region" description="Polar residues" evidence="12">
    <location>
        <begin position="255"/>
        <end position="276"/>
    </location>
</feature>
<dbReference type="GO" id="GO:0005667">
    <property type="term" value="C:transcription regulator complex"/>
    <property type="evidence" value="ECO:0007669"/>
    <property type="project" value="TreeGrafter"/>
</dbReference>
<sequence length="1292" mass="141244">MTNGEQSNGSTPPGGQVSRTRLARLVSREALPELTRGGAKSPHYVSGCEDNDASQDNERSGSPMRCVSEFDAVAASGKPTGTHDGSACVAPTQPNPLRNARLRSTHVRALRLEAELQPMRMILGRLMMHPTNRKGLFNAPVNAIALGLIDYHQIIKRPMDLGTIKSMLYSIAYQSRQQVADDIRLVFENAMLYNPPRNLVHVAAKSLLDFFEELYAAVGGDKRTPTAVAARRVSFAQQQVCLPSEPVRVGLTRTVSTASTNSEPDTALTTPSDPDNTSAAGGVAVTDGVTDGSGSVSPPSCRVQTGAFVAHGAGGSPNSTTRARTPPVALLAPLELKNQRKRRLSFAGKKIHGHSCRSCLGRTCMLCEQNCLALEPTLLVCNGSNCAGSRIRKGATYFIASDGSRQYCQRCFASLPPVLAQTAAEDDTVRYKRDLLKRKNDEELVEDWLTCNKCEMGVHRICALHNSCADSSKEYSCPSCAAPPANVNTQATAAASSGAVTSSESDVYTFVTGAGCPLRMSDVADPSFCLRQDLLAADSLLKTDMSTFVEAKVRDRLRMSCDLPNVDKTVTIRVISDCDRSFVVPDVVRKHFRMPTADDRGDEDVLSPPNKVTYKSKAIALFQKHDGLDVCIFCMYVQEYDGDDDYDEEEPHVKAGLVKSKRVYIAYLDSVEHFRPRAMRTNVYHEVLIAYLASARMRGFETAHIWACPPSRGNSFVFWNHPASQRTPTKDRLIAWYHGALSRALDCGVLTDVQSLYESEFHETLKAADKENEDDGVPLHPSGRMVCPPLLEGDYWMEEAVRIHAASLARHLKARSAHEDKPAECLPPAEGVCDPCPARQIGSILLDRLMAHKSCAPFRKPVNAAALKLKDYHKIVKKPMDLGTIYTRCIHGEYACLGDLVEDVKLVFSNAKSFNPAGHFVHQMAEEMECFFFKELETVVKTWDLTAEESSVKSWREFSMMSLSLDVKVERAQTVSSSSPANGETGSQQLGQGQPIGSNVPASSTVVSTTTSQPPVSPKIAPICPVEKLLTGGPDALSQRMAGEDGSMPEKKHPSPGKRPSVSKKGGTKRRRSSVSVAPVEEEPISKRRRQTWLGEEVGSSVRSMRTSFFACSLVPTKSASRKVQEKSSVFSAYTEGFNFSEDSNITMSSVADARAGLLDFSQRRNLEFSTLRHAKYSTAVLLYYLHHPDAPGVVPVCTSCNEVTTDCRWHKVVKVEELNKGPAKKKKRPSKVVVSASCDDSGKDESGGETKMMADNAEKKNVAEELCNSCHSKHSQQDQFIPLQVSIIAVN</sequence>
<feature type="region of interest" description="Disordered" evidence="12">
    <location>
        <begin position="1"/>
        <end position="63"/>
    </location>
</feature>
<dbReference type="Gene3D" id="3.30.40.10">
    <property type="entry name" value="Zinc/RING finger domain, C3HC4 (zinc finger)"/>
    <property type="match status" value="1"/>
</dbReference>
<dbReference type="InterPro" id="IPR013083">
    <property type="entry name" value="Znf_RING/FYVE/PHD"/>
</dbReference>
<dbReference type="PROSITE" id="PS51727">
    <property type="entry name" value="CBP_P300_HAT"/>
    <property type="match status" value="1"/>
</dbReference>
<dbReference type="GO" id="GO:0045944">
    <property type="term" value="P:positive regulation of transcription by RNA polymerase II"/>
    <property type="evidence" value="ECO:0007669"/>
    <property type="project" value="TreeGrafter"/>
</dbReference>
<keyword evidence="16" id="KW-1185">Reference proteome</keyword>
<dbReference type="PRINTS" id="PR00503">
    <property type="entry name" value="BROMODOMAIN"/>
</dbReference>
<feature type="region of interest" description="Disordered" evidence="12">
    <location>
        <begin position="1225"/>
        <end position="1251"/>
    </location>
</feature>
<dbReference type="PROSITE" id="PS00633">
    <property type="entry name" value="BROMODOMAIN_1"/>
    <property type="match status" value="1"/>
</dbReference>